<evidence type="ECO:0000313" key="2">
    <source>
        <dbReference type="Proteomes" id="UP000184147"/>
    </source>
</evidence>
<proteinExistence type="predicted"/>
<keyword evidence="2" id="KW-1185">Reference proteome</keyword>
<accession>A0A1M5E1Z6</accession>
<dbReference type="Proteomes" id="UP000184147">
    <property type="component" value="Unassembled WGS sequence"/>
</dbReference>
<evidence type="ECO:0000313" key="1">
    <source>
        <dbReference type="EMBL" id="SHF73154.1"/>
    </source>
</evidence>
<protein>
    <submittedName>
        <fullName evidence="1">Uncharacterized protein</fullName>
    </submittedName>
</protein>
<name>A0A1M5E1Z6_9FLAO</name>
<gene>
    <name evidence="1" type="ORF">SAMN05444377_11731</name>
</gene>
<sequence length="132" mass="16075">MEQPKLRFVTQKAIQELTRNLNLEFDLEDYQDWEFIVGKSEDIEKYIEYYNSEIDDDNKFALMEIIIQATEEQEVENDFLKYSEIVQRLLSENFQLHEHSIFYWSCFDINNLKDCWRITPIMRSLWKNCNVG</sequence>
<dbReference type="EMBL" id="FQVQ01000017">
    <property type="protein sequence ID" value="SHF73154.1"/>
    <property type="molecule type" value="Genomic_DNA"/>
</dbReference>
<organism evidence="1 2">
    <name type="scientific">Flavobacterium fontis</name>
    <dbReference type="NCBI Taxonomy" id="1124188"/>
    <lineage>
        <taxon>Bacteria</taxon>
        <taxon>Pseudomonadati</taxon>
        <taxon>Bacteroidota</taxon>
        <taxon>Flavobacteriia</taxon>
        <taxon>Flavobacteriales</taxon>
        <taxon>Flavobacteriaceae</taxon>
        <taxon>Flavobacterium</taxon>
    </lineage>
</organism>
<dbReference type="STRING" id="1124188.SAMN05444377_11731"/>
<dbReference type="OrthoDB" id="1826057at2"/>
<dbReference type="AlphaFoldDB" id="A0A1M5E1Z6"/>
<dbReference type="RefSeq" id="WP_073364977.1">
    <property type="nucleotide sequence ID" value="NZ_FQVQ01000017.1"/>
</dbReference>
<reference evidence="1 2" key="1">
    <citation type="submission" date="2016-11" db="EMBL/GenBank/DDBJ databases">
        <authorList>
            <person name="Jaros S."/>
            <person name="Januszkiewicz K."/>
            <person name="Wedrychowicz H."/>
        </authorList>
    </citation>
    <scope>NUCLEOTIDE SEQUENCE [LARGE SCALE GENOMIC DNA]</scope>
    <source>
        <strain evidence="1 2">DSM 25660</strain>
    </source>
</reference>